<organism evidence="1 2">
    <name type="scientific">Pseudaquabacterium terrae</name>
    <dbReference type="NCBI Taxonomy" id="2732868"/>
    <lineage>
        <taxon>Bacteria</taxon>
        <taxon>Pseudomonadati</taxon>
        <taxon>Pseudomonadota</taxon>
        <taxon>Betaproteobacteria</taxon>
        <taxon>Burkholderiales</taxon>
        <taxon>Sphaerotilaceae</taxon>
        <taxon>Pseudaquabacterium</taxon>
    </lineage>
</organism>
<dbReference type="EMBL" id="JABRWJ010000019">
    <property type="protein sequence ID" value="NRF72186.1"/>
    <property type="molecule type" value="Genomic_DNA"/>
</dbReference>
<dbReference type="Proteomes" id="UP000737171">
    <property type="component" value="Unassembled WGS sequence"/>
</dbReference>
<proteinExistence type="predicted"/>
<gene>
    <name evidence="1" type="ORF">HLB44_34900</name>
</gene>
<comment type="caution">
    <text evidence="1">The sequence shown here is derived from an EMBL/GenBank/DDBJ whole genome shotgun (WGS) entry which is preliminary data.</text>
</comment>
<evidence type="ECO:0000313" key="2">
    <source>
        <dbReference type="Proteomes" id="UP000737171"/>
    </source>
</evidence>
<evidence type="ECO:0000313" key="1">
    <source>
        <dbReference type="EMBL" id="NRF72186.1"/>
    </source>
</evidence>
<keyword evidence="2" id="KW-1185">Reference proteome</keyword>
<dbReference type="RefSeq" id="WP_173134954.1">
    <property type="nucleotide sequence ID" value="NZ_JABRWJ010000019.1"/>
</dbReference>
<name>A0ABX2EU71_9BURK</name>
<sequence>MNISLTGATHVLTLLLNLLTARAVFAPAERLRMDRLVQVRLRSLLGALTEATPKAEKDVAAALALRYLGDDSAQFKSKAYIVAALVCKRGVLAEQLRHIGANSRAPALLRCALRRA</sequence>
<protein>
    <submittedName>
        <fullName evidence="1">Uncharacterized protein</fullName>
    </submittedName>
</protein>
<accession>A0ABX2EU71</accession>
<reference evidence="1 2" key="1">
    <citation type="submission" date="2020-05" db="EMBL/GenBank/DDBJ databases">
        <title>Aquincola sp. isolate from soil.</title>
        <authorList>
            <person name="Han J."/>
            <person name="Kim D.-U."/>
        </authorList>
    </citation>
    <scope>NUCLEOTIDE SEQUENCE [LARGE SCALE GENOMIC DNA]</scope>
    <source>
        <strain evidence="1 2">S2</strain>
    </source>
</reference>